<dbReference type="Gene3D" id="3.40.50.150">
    <property type="entry name" value="Vaccinia Virus protein VP39"/>
    <property type="match status" value="1"/>
</dbReference>
<name>A0A1I5A7J8_9MICO</name>
<protein>
    <submittedName>
        <fullName evidence="5">23S rRNA m(1)G-748 methyltransferase</fullName>
    </submittedName>
</protein>
<keyword evidence="1" id="KW-0862">Zinc</keyword>
<dbReference type="InterPro" id="IPR029063">
    <property type="entry name" value="SAM-dependent_MTases_sf"/>
</dbReference>
<dbReference type="GO" id="GO:0008168">
    <property type="term" value="F:methyltransferase activity"/>
    <property type="evidence" value="ECO:0007669"/>
    <property type="project" value="UniProtKB-KW"/>
</dbReference>
<dbReference type="Pfam" id="PF13649">
    <property type="entry name" value="Methyltransf_25"/>
    <property type="match status" value="1"/>
</dbReference>
<accession>A0A1I5A7J8</accession>
<feature type="domain" description="23S rRNA (guanine(745)-N(1))-methyltransferase N-terminal" evidence="4">
    <location>
        <begin position="6"/>
        <end position="48"/>
    </location>
</feature>
<feature type="binding site" evidence="2">
    <location>
        <position position="190"/>
    </location>
    <ligand>
        <name>S-adenosyl-L-methionine</name>
        <dbReference type="ChEBI" id="CHEBI:59789"/>
    </ligand>
</feature>
<feature type="binding site" evidence="2">
    <location>
        <position position="73"/>
    </location>
    <ligand>
        <name>S-adenosyl-L-methionine</name>
        <dbReference type="ChEBI" id="CHEBI:59789"/>
    </ligand>
</feature>
<dbReference type="RefSeq" id="WP_342714558.1">
    <property type="nucleotide sequence ID" value="NZ_FOVM01000003.1"/>
</dbReference>
<feature type="domain" description="Methyltransferase" evidence="3">
    <location>
        <begin position="95"/>
        <end position="167"/>
    </location>
</feature>
<dbReference type="InterPro" id="IPR041698">
    <property type="entry name" value="Methyltransf_25"/>
</dbReference>
<keyword evidence="6" id="KW-1185">Reference proteome</keyword>
<dbReference type="InterPro" id="IPR048647">
    <property type="entry name" value="RlmA_N"/>
</dbReference>
<feature type="binding site" evidence="2">
    <location>
        <begin position="102"/>
        <end position="103"/>
    </location>
    <ligand>
        <name>S-adenosyl-L-methionine</name>
        <dbReference type="ChEBI" id="CHEBI:59789"/>
    </ligand>
</feature>
<reference evidence="6" key="1">
    <citation type="submission" date="2016-10" db="EMBL/GenBank/DDBJ databases">
        <authorList>
            <person name="Varghese N."/>
            <person name="Submissions S."/>
        </authorList>
    </citation>
    <scope>NUCLEOTIDE SEQUENCE [LARGE SCALE GENOMIC DNA]</scope>
    <source>
        <strain evidence="6">CGMCC 1.11101</strain>
    </source>
</reference>
<dbReference type="Proteomes" id="UP000198867">
    <property type="component" value="Unassembled WGS sequence"/>
</dbReference>
<dbReference type="PROSITE" id="PS51257">
    <property type="entry name" value="PROKAR_LIPOPROTEIN"/>
    <property type="match status" value="1"/>
</dbReference>
<keyword evidence="2" id="KW-0949">S-adenosyl-L-methionine</keyword>
<dbReference type="PIRSF" id="PIRSF018249">
    <property type="entry name" value="MyrA_prd"/>
    <property type="match status" value="1"/>
</dbReference>
<evidence type="ECO:0000259" key="4">
    <source>
        <dbReference type="Pfam" id="PF21302"/>
    </source>
</evidence>
<sequence length="283" mass="29164">MAGGLRCPICFSAGFGTVPLSPTGTLVLGCANGHRFDVNKRGYVSLLPPKTRVVGDSAEMLAARARFFATGAYQPIADAVAGASSNAVTGAGARIAEIGCGTGYYLDAVSSAVDAGDILAADLSPAAVRTAVNSVPGAVGLVLDVWQPLPLADASRDILLSVFAPRNLPEFARVLDIDGCLVAVVPTGNHLHEARAAGLALDIPEGKADDLVRTAEPWFDEVERTEVEFQMTLDGEALELLLGMGPSAHHALTTDRAPDAPGIVTASVTVLTLRRTPNSGDPA</sequence>
<evidence type="ECO:0000256" key="1">
    <source>
        <dbReference type="PIRSR" id="PIRSR018249-1"/>
    </source>
</evidence>
<evidence type="ECO:0000256" key="2">
    <source>
        <dbReference type="PIRSR" id="PIRSR018249-2"/>
    </source>
</evidence>
<dbReference type="GO" id="GO:0032259">
    <property type="term" value="P:methylation"/>
    <property type="evidence" value="ECO:0007669"/>
    <property type="project" value="UniProtKB-KW"/>
</dbReference>
<evidence type="ECO:0000259" key="3">
    <source>
        <dbReference type="Pfam" id="PF13649"/>
    </source>
</evidence>
<dbReference type="GO" id="GO:0046872">
    <property type="term" value="F:metal ion binding"/>
    <property type="evidence" value="ECO:0007669"/>
    <property type="project" value="UniProtKB-KW"/>
</dbReference>
<dbReference type="STRING" id="995034.SAMN05216219_1237"/>
<feature type="binding site" evidence="1">
    <location>
        <position position="30"/>
    </location>
    <ligand>
        <name>Zn(2+)</name>
        <dbReference type="ChEBI" id="CHEBI:29105"/>
    </ligand>
</feature>
<keyword evidence="5" id="KW-0489">Methyltransferase</keyword>
<keyword evidence="1" id="KW-0479">Metal-binding</keyword>
<dbReference type="SUPFAM" id="SSF53335">
    <property type="entry name" value="S-adenosyl-L-methionine-dependent methyltransferases"/>
    <property type="match status" value="1"/>
</dbReference>
<proteinExistence type="predicted"/>
<evidence type="ECO:0000313" key="6">
    <source>
        <dbReference type="Proteomes" id="UP000198867"/>
    </source>
</evidence>
<dbReference type="AlphaFoldDB" id="A0A1I5A7J8"/>
<keyword evidence="5" id="KW-0808">Transferase</keyword>
<dbReference type="Pfam" id="PF21302">
    <property type="entry name" value="Zn_ribbon_RlmA"/>
    <property type="match status" value="1"/>
</dbReference>
<gene>
    <name evidence="5" type="ORF">SAMN05216219_1237</name>
</gene>
<dbReference type="EMBL" id="FOVM01000003">
    <property type="protein sequence ID" value="SFN58417.1"/>
    <property type="molecule type" value="Genomic_DNA"/>
</dbReference>
<organism evidence="5 6">
    <name type="scientific">Mycetocola miduiensis</name>
    <dbReference type="NCBI Taxonomy" id="995034"/>
    <lineage>
        <taxon>Bacteria</taxon>
        <taxon>Bacillati</taxon>
        <taxon>Actinomycetota</taxon>
        <taxon>Actinomycetes</taxon>
        <taxon>Micrococcales</taxon>
        <taxon>Microbacteriaceae</taxon>
        <taxon>Mycetocola</taxon>
    </lineage>
</organism>
<dbReference type="CDD" id="cd02440">
    <property type="entry name" value="AdoMet_MTases"/>
    <property type="match status" value="1"/>
</dbReference>
<feature type="binding site" evidence="1">
    <location>
        <position position="34"/>
    </location>
    <ligand>
        <name>Zn(2+)</name>
        <dbReference type="ChEBI" id="CHEBI:29105"/>
    </ligand>
</feature>
<dbReference type="InterPro" id="IPR016718">
    <property type="entry name" value="rRNA_m1G-MeTrfase_A_prd"/>
</dbReference>
<evidence type="ECO:0000313" key="5">
    <source>
        <dbReference type="EMBL" id="SFN58417.1"/>
    </source>
</evidence>